<keyword evidence="4" id="KW-1185">Reference proteome</keyword>
<dbReference type="Gene3D" id="2.60.120.260">
    <property type="entry name" value="Galactose-binding domain-like"/>
    <property type="match status" value="1"/>
</dbReference>
<dbReference type="InterPro" id="IPR000383">
    <property type="entry name" value="Xaa-Pro-like_dom"/>
</dbReference>
<reference evidence="3 4" key="1">
    <citation type="journal article" date="2010" name="PLoS ONE">
        <title>The Waddlia genome: a window into chlamydial biology.</title>
        <authorList>
            <person name="Bertelli C."/>
            <person name="Collyn F."/>
            <person name="Croxatto A."/>
            <person name="Ruckert C."/>
            <person name="Polkinghorne A."/>
            <person name="Kebbi-Beghdadi C."/>
            <person name="Goesmann A."/>
            <person name="Vaughan L."/>
            <person name="Greub G."/>
        </authorList>
    </citation>
    <scope>NUCLEOTIDE SEQUENCE [LARGE SCALE GENOMIC DNA]</scope>
    <source>
        <strain evidence="4">ATCC VR-1470 / WSU 86-1044</strain>
    </source>
</reference>
<dbReference type="InterPro" id="IPR029058">
    <property type="entry name" value="AB_hydrolase_fold"/>
</dbReference>
<dbReference type="SMR" id="D6YT79"/>
<dbReference type="InterPro" id="IPR008979">
    <property type="entry name" value="Galactose-bd-like_sf"/>
</dbReference>
<feature type="domain" description="Xaa-Pro dipeptidyl-peptidase C-terminal" evidence="2">
    <location>
        <begin position="291"/>
        <end position="533"/>
    </location>
</feature>
<dbReference type="HOGENOM" id="CLU_015590_5_1_0"/>
<dbReference type="InterPro" id="IPR013736">
    <property type="entry name" value="Xaa-Pro_dipept_C"/>
</dbReference>
<name>D6YT79_WADCW</name>
<evidence type="ECO:0000259" key="2">
    <source>
        <dbReference type="SMART" id="SM00939"/>
    </source>
</evidence>
<evidence type="ECO:0000313" key="3">
    <source>
        <dbReference type="EMBL" id="ADI39274.1"/>
    </source>
</evidence>
<evidence type="ECO:0000256" key="1">
    <source>
        <dbReference type="ARBA" id="ARBA00022801"/>
    </source>
</evidence>
<dbReference type="SUPFAM" id="SSF53474">
    <property type="entry name" value="alpha/beta-Hydrolases"/>
    <property type="match status" value="1"/>
</dbReference>
<dbReference type="EMBL" id="CP001928">
    <property type="protein sequence ID" value="ADI39274.1"/>
    <property type="molecule type" value="Genomic_DNA"/>
</dbReference>
<dbReference type="AlphaFoldDB" id="D6YT79"/>
<dbReference type="Pfam" id="PF08530">
    <property type="entry name" value="PepX_C"/>
    <property type="match status" value="1"/>
</dbReference>
<dbReference type="SUPFAM" id="SSF49785">
    <property type="entry name" value="Galactose-binding domain-like"/>
    <property type="match status" value="1"/>
</dbReference>
<sequence length="546" mass="60560">MKETFMILICLFLLSLFSVNALEPTLTVQIPMRDGCMLSTDLYFPPNEAVENCPCVLLRSPAGRKNSYAVRYAAISQYGYVVAIQDTRSAIDKEGKIFPGLSDGWGALQDGYDTVEWLAASPYSNGKIGTTGVSALGITQYLLAPTAPPSLKCQYIGVAASSMYHHALRPGGEILKDQVEGWLGLYAKDTGVHAFAYTRPFYNHFWEGFNTVKQAEKVTVPALHYGGWYDTFLQGTIDGFLSRNEKGGEGAKGTQKLVIGPWTHFWPESNRLGDFSIPPGGQQPPIDMSCVAWFDYHLKGIKNSVEKMPTVVYYVMGAFDESHGSGNFWRFADRWPPPSKMTPYFLTVDGELTSFFRPNRKGKTLTYMSDPRDPVPTVGGRNLFIESGPKDQQEIEKRKDVLVFTSPPLEEDLEVTGHVTARLFFSSSCSDTDVVVRLTDVYPDGKSLLISDGMYRTGMGTHEAEVPFALDVDLGATSIVFGKGHRIRISVSGSNYPKYDLNCHLGFVGAHKGRYAVARNCLYMSEEYPSQILLPVYTESTSRFGF</sequence>
<keyword evidence="1" id="KW-0378">Hydrolase</keyword>
<evidence type="ECO:0000313" key="4">
    <source>
        <dbReference type="Proteomes" id="UP000001505"/>
    </source>
</evidence>
<dbReference type="KEGG" id="wch:wcw_1941"/>
<dbReference type="Gene3D" id="3.40.50.1820">
    <property type="entry name" value="alpha/beta hydrolase"/>
    <property type="match status" value="2"/>
</dbReference>
<proteinExistence type="predicted"/>
<dbReference type="Proteomes" id="UP000001505">
    <property type="component" value="Chromosome"/>
</dbReference>
<dbReference type="GO" id="GO:0008239">
    <property type="term" value="F:dipeptidyl-peptidase activity"/>
    <property type="evidence" value="ECO:0007669"/>
    <property type="project" value="InterPro"/>
</dbReference>
<accession>D6YT79</accession>
<protein>
    <submittedName>
        <fullName evidence="3">Putative acylase and diesterase</fullName>
    </submittedName>
</protein>
<dbReference type="InterPro" id="IPR005674">
    <property type="entry name" value="CocE/Ser_esterase"/>
</dbReference>
<dbReference type="NCBIfam" id="TIGR00976">
    <property type="entry name" value="CocE_NonD"/>
    <property type="match status" value="2"/>
</dbReference>
<gene>
    <name evidence="3" type="ordered locus">wcw_1941</name>
</gene>
<dbReference type="eggNOG" id="COG2936">
    <property type="taxonomic scope" value="Bacteria"/>
</dbReference>
<dbReference type="SMART" id="SM00939">
    <property type="entry name" value="PepX_C"/>
    <property type="match status" value="1"/>
</dbReference>
<dbReference type="Pfam" id="PF02129">
    <property type="entry name" value="Peptidase_S15"/>
    <property type="match status" value="2"/>
</dbReference>
<organism evidence="3 4">
    <name type="scientific">Waddlia chondrophila (strain ATCC VR-1470 / WSU 86-1044)</name>
    <dbReference type="NCBI Taxonomy" id="716544"/>
    <lineage>
        <taxon>Bacteria</taxon>
        <taxon>Pseudomonadati</taxon>
        <taxon>Chlamydiota</taxon>
        <taxon>Chlamydiia</taxon>
        <taxon>Parachlamydiales</taxon>
        <taxon>Waddliaceae</taxon>
        <taxon>Waddlia</taxon>
    </lineage>
</organism>